<comment type="caution">
    <text evidence="2">The sequence shown here is derived from an EMBL/GenBank/DDBJ whole genome shotgun (WGS) entry which is preliminary data.</text>
</comment>
<reference evidence="3" key="1">
    <citation type="journal article" date="2012" name="BMC Genomics">
        <title>Genome sequence of the necrotrophic fungus Penicillium digitatum, the main postharvest pathogen of citrus.</title>
        <authorList>
            <person name="Marcet-Houben M."/>
            <person name="Ballester A.-R."/>
            <person name="de la Fuente B."/>
            <person name="Harries E."/>
            <person name="Marcos J.F."/>
            <person name="Gonzalez-Candelas L."/>
            <person name="Gabaldon T."/>
        </authorList>
    </citation>
    <scope>NUCLEOTIDE SEQUENCE [LARGE SCALE GENOMIC DNA]</scope>
    <source>
        <strain evidence="3">PHI26 / CECT 20796</strain>
    </source>
</reference>
<dbReference type="EMBL" id="AKCT01000235">
    <property type="protein sequence ID" value="EKV09889.1"/>
    <property type="molecule type" value="Genomic_DNA"/>
</dbReference>
<dbReference type="Proteomes" id="UP000009882">
    <property type="component" value="Unassembled WGS sequence"/>
</dbReference>
<dbReference type="AlphaFoldDB" id="K9FKZ5"/>
<sequence length="54" mass="6310">MCTEANPQNFKGKQHKEDAQTSQSIIKQKWTKRRTLLTALRDTKIITIIIRTLI</sequence>
<accession>K9FKZ5</accession>
<evidence type="ECO:0000313" key="3">
    <source>
        <dbReference type="Proteomes" id="UP000009882"/>
    </source>
</evidence>
<organism evidence="2 3">
    <name type="scientific">Penicillium digitatum (strain PHI26 / CECT 20796)</name>
    <name type="common">Green mold</name>
    <dbReference type="NCBI Taxonomy" id="1170229"/>
    <lineage>
        <taxon>Eukaryota</taxon>
        <taxon>Fungi</taxon>
        <taxon>Dikarya</taxon>
        <taxon>Ascomycota</taxon>
        <taxon>Pezizomycotina</taxon>
        <taxon>Eurotiomycetes</taxon>
        <taxon>Eurotiomycetidae</taxon>
        <taxon>Eurotiales</taxon>
        <taxon>Aspergillaceae</taxon>
        <taxon>Penicillium</taxon>
    </lineage>
</organism>
<protein>
    <submittedName>
        <fullName evidence="2">Uncharacterized protein</fullName>
    </submittedName>
</protein>
<evidence type="ECO:0000256" key="1">
    <source>
        <dbReference type="SAM" id="MobiDB-lite"/>
    </source>
</evidence>
<gene>
    <name evidence="2" type="ORF">PDIG_59640</name>
</gene>
<dbReference type="InParanoid" id="K9FKZ5"/>
<proteinExistence type="predicted"/>
<feature type="compositionally biased region" description="Polar residues" evidence="1">
    <location>
        <begin position="1"/>
        <end position="11"/>
    </location>
</feature>
<keyword evidence="3" id="KW-1185">Reference proteome</keyword>
<dbReference type="HOGENOM" id="CLU_3051062_0_0_1"/>
<feature type="region of interest" description="Disordered" evidence="1">
    <location>
        <begin position="1"/>
        <end position="24"/>
    </location>
</feature>
<evidence type="ECO:0000313" key="2">
    <source>
        <dbReference type="EMBL" id="EKV09889.1"/>
    </source>
</evidence>
<name>K9FKZ5_PEND2</name>